<dbReference type="InterPro" id="IPR053158">
    <property type="entry name" value="CapK_Type1_Caps_Biosynth"/>
</dbReference>
<dbReference type="HOGENOM" id="CLU_035301_5_0_7"/>
<evidence type="ECO:0000313" key="1">
    <source>
        <dbReference type="EMBL" id="ACT18497.1"/>
    </source>
</evidence>
<gene>
    <name evidence="1" type="ordered locus">GM21_2454</name>
</gene>
<dbReference type="PANTHER" id="PTHR36932:SF1">
    <property type="entry name" value="CAPSULAR POLYSACCHARIDE BIOSYNTHESIS PROTEIN"/>
    <property type="match status" value="1"/>
</dbReference>
<protein>
    <submittedName>
        <fullName evidence="1">Coenzyme F390 synthetase</fullName>
    </submittedName>
</protein>
<name>C6DZV3_GEOSM</name>
<dbReference type="PANTHER" id="PTHR36932">
    <property type="entry name" value="CAPSULAR POLYSACCHARIDE BIOSYNTHESIS PROTEIN"/>
    <property type="match status" value="1"/>
</dbReference>
<reference evidence="1" key="1">
    <citation type="submission" date="2009-07" db="EMBL/GenBank/DDBJ databases">
        <title>Complete sequence of Geobacter sp. M21.</title>
        <authorList>
            <consortium name="US DOE Joint Genome Institute"/>
            <person name="Lucas S."/>
            <person name="Copeland A."/>
            <person name="Lapidus A."/>
            <person name="Glavina del Rio T."/>
            <person name="Dalin E."/>
            <person name="Tice H."/>
            <person name="Bruce D."/>
            <person name="Goodwin L."/>
            <person name="Pitluck S."/>
            <person name="Saunders E."/>
            <person name="Brettin T."/>
            <person name="Detter J.C."/>
            <person name="Han C."/>
            <person name="Larimer F."/>
            <person name="Land M."/>
            <person name="Hauser L."/>
            <person name="Kyrpides N."/>
            <person name="Ovchinnikova G."/>
            <person name="Lovley D."/>
        </authorList>
    </citation>
    <scope>NUCLEOTIDE SEQUENCE [LARGE SCALE GENOMIC DNA]</scope>
    <source>
        <strain evidence="1">M21</strain>
    </source>
</reference>
<accession>C6DZV3</accession>
<dbReference type="OrthoDB" id="5484550at2"/>
<dbReference type="KEGG" id="gem:GM21_2454"/>
<dbReference type="InterPro" id="IPR042099">
    <property type="entry name" value="ANL_N_sf"/>
</dbReference>
<sequence>MKLEDIYTAAPIWVQNLMVTGYGAKLYYERYFNQDKEFLRFLLANQRSSSEEIRVQQTAWLKTLLVHAAENVKYYRDTFKEAGFEPEDLRCLEDLRLLPLLSKEALRTAGDRMLAGNFAPKQVVTLNTSGTTGKSLKIAVDLASRRKAYDFVTRYHNWAGLENSRNNATFGGRTIVPQSQGSREFWRYNAVMGNYLFSTYHLSEKNLPHYINKLREVQPRFIESYPSAVYIVAKFMEEHGLTGIRPKAVLTSGETLFDHQREVVERVFGCKLFDQYGCTEQALFVSQCEEGTYHAHPEYGIVEILDDDDSPVGPGVVGRVVCTSFVNSAMPLIRYDLGDTACWSDGKCRCGRNFMIVKEISGRKDDYVVKTDGTKIGRLDPVFKAVDSVKLAQIVQLDLNHVVVKLVPGSTYCHEDRENIVAELKKRLGDDMNIAVEEVADIAKTKNGKFRAVISHVQ</sequence>
<dbReference type="STRING" id="443144.GM21_2454"/>
<dbReference type="AlphaFoldDB" id="C6DZV3"/>
<dbReference type="Gene3D" id="3.40.50.12780">
    <property type="entry name" value="N-terminal domain of ligase-like"/>
    <property type="match status" value="1"/>
</dbReference>
<dbReference type="EMBL" id="CP001661">
    <property type="protein sequence ID" value="ACT18497.1"/>
    <property type="molecule type" value="Genomic_DNA"/>
</dbReference>
<proteinExistence type="predicted"/>
<organism evidence="1">
    <name type="scientific">Geobacter sp. (strain M21)</name>
    <dbReference type="NCBI Taxonomy" id="443144"/>
    <lineage>
        <taxon>Bacteria</taxon>
        <taxon>Pseudomonadati</taxon>
        <taxon>Thermodesulfobacteriota</taxon>
        <taxon>Desulfuromonadia</taxon>
        <taxon>Geobacterales</taxon>
        <taxon>Geobacteraceae</taxon>
        <taxon>Geobacter</taxon>
    </lineage>
</organism>
<dbReference type="SUPFAM" id="SSF56801">
    <property type="entry name" value="Acetyl-CoA synthetase-like"/>
    <property type="match status" value="1"/>
</dbReference>
<dbReference type="eggNOG" id="COG1541">
    <property type="taxonomic scope" value="Bacteria"/>
</dbReference>